<keyword evidence="2" id="KW-1185">Reference proteome</keyword>
<reference evidence="1" key="1">
    <citation type="submission" date="2021-01" db="EMBL/GenBank/DDBJ databases">
        <title>Modified the classification status of verrucomicrobia.</title>
        <authorList>
            <person name="Feng X."/>
        </authorList>
    </citation>
    <scope>NUCLEOTIDE SEQUENCE</scope>
    <source>
        <strain evidence="1">KCTC 13126</strain>
    </source>
</reference>
<dbReference type="Proteomes" id="UP000617628">
    <property type="component" value="Unassembled WGS sequence"/>
</dbReference>
<name>A0A934VR37_9BACT</name>
<gene>
    <name evidence="1" type="ORF">JIN87_10030</name>
</gene>
<sequence length="67" mass="7876">MAHDKDKLVDARGLLETIFHPNSRPSLRWLRQLQADGKIPYYKVGNLVFYDASEVRDTLHRLQRKPT</sequence>
<dbReference type="EMBL" id="JAENIL010000016">
    <property type="protein sequence ID" value="MBK1877208.1"/>
    <property type="molecule type" value="Genomic_DNA"/>
</dbReference>
<organism evidence="1 2">
    <name type="scientific">Pelagicoccus mobilis</name>
    <dbReference type="NCBI Taxonomy" id="415221"/>
    <lineage>
        <taxon>Bacteria</taxon>
        <taxon>Pseudomonadati</taxon>
        <taxon>Verrucomicrobiota</taxon>
        <taxon>Opitutia</taxon>
        <taxon>Puniceicoccales</taxon>
        <taxon>Pelagicoccaceae</taxon>
        <taxon>Pelagicoccus</taxon>
    </lineage>
</organism>
<accession>A0A934VR37</accession>
<comment type="caution">
    <text evidence="1">The sequence shown here is derived from an EMBL/GenBank/DDBJ whole genome shotgun (WGS) entry which is preliminary data.</text>
</comment>
<dbReference type="RefSeq" id="WP_200355424.1">
    <property type="nucleotide sequence ID" value="NZ_JAENIL010000016.1"/>
</dbReference>
<dbReference type="AlphaFoldDB" id="A0A934VR37"/>
<proteinExistence type="predicted"/>
<evidence type="ECO:0000313" key="1">
    <source>
        <dbReference type="EMBL" id="MBK1877208.1"/>
    </source>
</evidence>
<protein>
    <submittedName>
        <fullName evidence="1">Uncharacterized protein</fullName>
    </submittedName>
</protein>
<evidence type="ECO:0000313" key="2">
    <source>
        <dbReference type="Proteomes" id="UP000617628"/>
    </source>
</evidence>